<sequence length="188" mass="22525">MDGKFGFGLDLDNFVKLGLKVEQELSDKEIAGIVKEAEFQKILEKLLRFAMLRPRSEKEIWGWMKRHEVHESIYNDLFSKLKHLELVGDHKFVSWWIEQRLSFNHKSKKELVWELRKKGINNSLIKETMEKFDIDEIKIARDLIRKKIYRWETLERNARLKKMSEFLARRGFGWDTIRSAIDDSGEKI</sequence>
<dbReference type="Proteomes" id="UP000034611">
    <property type="component" value="Unassembled WGS sequence"/>
</dbReference>
<keyword evidence="4 5" id="KW-0963">Cytoplasm</keyword>
<comment type="function">
    <text evidence="5">Modulates RecA activity.</text>
</comment>
<evidence type="ECO:0000313" key="8">
    <source>
        <dbReference type="Proteomes" id="UP000034611"/>
    </source>
</evidence>
<dbReference type="GO" id="GO:0006282">
    <property type="term" value="P:regulation of DNA repair"/>
    <property type="evidence" value="ECO:0007669"/>
    <property type="project" value="UniProtKB-UniRule"/>
</dbReference>
<proteinExistence type="inferred from homology"/>
<dbReference type="InterPro" id="IPR003783">
    <property type="entry name" value="Regulatory_RecX"/>
</dbReference>
<name>A0A0G1ED41_9BACT</name>
<dbReference type="InterPro" id="IPR036388">
    <property type="entry name" value="WH-like_DNA-bd_sf"/>
</dbReference>
<evidence type="ECO:0000259" key="6">
    <source>
        <dbReference type="Pfam" id="PF21981"/>
    </source>
</evidence>
<evidence type="ECO:0000256" key="2">
    <source>
        <dbReference type="ARBA" id="ARBA00009695"/>
    </source>
</evidence>
<organism evidence="7 8">
    <name type="scientific">Candidatus Woesebacteria bacterium GW2011_GWC1_43_10b</name>
    <dbReference type="NCBI Taxonomy" id="1618585"/>
    <lineage>
        <taxon>Bacteria</taxon>
        <taxon>Candidatus Woeseibacteriota</taxon>
    </lineage>
</organism>
<dbReference type="Pfam" id="PF21981">
    <property type="entry name" value="RecX_HTH3"/>
    <property type="match status" value="1"/>
</dbReference>
<reference evidence="7 8" key="1">
    <citation type="journal article" date="2015" name="Nature">
        <title>rRNA introns, odd ribosomes, and small enigmatic genomes across a large radiation of phyla.</title>
        <authorList>
            <person name="Brown C.T."/>
            <person name="Hug L.A."/>
            <person name="Thomas B.C."/>
            <person name="Sharon I."/>
            <person name="Castelle C.J."/>
            <person name="Singh A."/>
            <person name="Wilkins M.J."/>
            <person name="Williams K.H."/>
            <person name="Banfield J.F."/>
        </authorList>
    </citation>
    <scope>NUCLEOTIDE SEQUENCE [LARGE SCALE GENOMIC DNA]</scope>
</reference>
<evidence type="ECO:0000256" key="1">
    <source>
        <dbReference type="ARBA" id="ARBA00004496"/>
    </source>
</evidence>
<protein>
    <recommendedName>
        <fullName evidence="3 5">Regulatory protein RecX</fullName>
    </recommendedName>
</protein>
<evidence type="ECO:0000256" key="3">
    <source>
        <dbReference type="ARBA" id="ARBA00018111"/>
    </source>
</evidence>
<feature type="domain" description="RecX third three-helical" evidence="6">
    <location>
        <begin position="135"/>
        <end position="181"/>
    </location>
</feature>
<dbReference type="AlphaFoldDB" id="A0A0G1ED41"/>
<dbReference type="Gene3D" id="1.10.10.10">
    <property type="entry name" value="Winged helix-like DNA-binding domain superfamily/Winged helix DNA-binding domain"/>
    <property type="match status" value="3"/>
</dbReference>
<accession>A0A0G1ED41</accession>
<dbReference type="EMBL" id="LCEY01000004">
    <property type="protein sequence ID" value="KKS80936.1"/>
    <property type="molecule type" value="Genomic_DNA"/>
</dbReference>
<evidence type="ECO:0000256" key="5">
    <source>
        <dbReference type="HAMAP-Rule" id="MF_01114"/>
    </source>
</evidence>
<gene>
    <name evidence="5" type="primary">recX</name>
    <name evidence="7" type="ORF">UV56_C0004G0013</name>
</gene>
<evidence type="ECO:0000313" key="7">
    <source>
        <dbReference type="EMBL" id="KKS80936.1"/>
    </source>
</evidence>
<dbReference type="PANTHER" id="PTHR33602:SF1">
    <property type="entry name" value="REGULATORY PROTEIN RECX FAMILY PROTEIN"/>
    <property type="match status" value="1"/>
</dbReference>
<dbReference type="GO" id="GO:0005737">
    <property type="term" value="C:cytoplasm"/>
    <property type="evidence" value="ECO:0007669"/>
    <property type="project" value="UniProtKB-SubCell"/>
</dbReference>
<comment type="similarity">
    <text evidence="2 5">Belongs to the RecX family.</text>
</comment>
<dbReference type="PANTHER" id="PTHR33602">
    <property type="entry name" value="REGULATORY PROTEIN RECX FAMILY PROTEIN"/>
    <property type="match status" value="1"/>
</dbReference>
<dbReference type="InterPro" id="IPR053925">
    <property type="entry name" value="RecX_HTH_3rd"/>
</dbReference>
<comment type="caution">
    <text evidence="7">The sequence shown here is derived from an EMBL/GenBank/DDBJ whole genome shotgun (WGS) entry which is preliminary data.</text>
</comment>
<evidence type="ECO:0000256" key="4">
    <source>
        <dbReference type="ARBA" id="ARBA00022490"/>
    </source>
</evidence>
<comment type="subcellular location">
    <subcellularLocation>
        <location evidence="1 5">Cytoplasm</location>
    </subcellularLocation>
</comment>
<dbReference type="HAMAP" id="MF_01114">
    <property type="entry name" value="RecX"/>
    <property type="match status" value="1"/>
</dbReference>